<keyword evidence="2" id="KW-0597">Phosphoprotein</keyword>
<dbReference type="InterPro" id="IPR014031">
    <property type="entry name" value="Ketoacyl_synth_C"/>
</dbReference>
<evidence type="ECO:0000256" key="1">
    <source>
        <dbReference type="ARBA" id="ARBA00022450"/>
    </source>
</evidence>
<feature type="compositionally biased region" description="Basic and acidic residues" evidence="5">
    <location>
        <begin position="388"/>
        <end position="397"/>
    </location>
</feature>
<dbReference type="SUPFAM" id="SSF52151">
    <property type="entry name" value="FabD/lysophospholipase-like"/>
    <property type="match status" value="1"/>
</dbReference>
<dbReference type="Pfam" id="PF00109">
    <property type="entry name" value="ketoacyl-synt"/>
    <property type="match status" value="1"/>
</dbReference>
<name>A0A1I9KI75_DIAHE</name>
<dbReference type="Gene3D" id="3.40.47.10">
    <property type="match status" value="1"/>
</dbReference>
<dbReference type="InterPro" id="IPR014030">
    <property type="entry name" value="Ketoacyl_synth_N"/>
</dbReference>
<dbReference type="InterPro" id="IPR020806">
    <property type="entry name" value="PKS_PP-bd"/>
</dbReference>
<proteinExistence type="predicted"/>
<evidence type="ECO:0000256" key="3">
    <source>
        <dbReference type="ARBA" id="ARBA00022679"/>
    </source>
</evidence>
<evidence type="ECO:0000313" key="10">
    <source>
        <dbReference type="EMBL" id="POS71914.1"/>
    </source>
</evidence>
<dbReference type="InterPro" id="IPR036736">
    <property type="entry name" value="ACP-like_sf"/>
</dbReference>
<dbReference type="PROSITE" id="PS00012">
    <property type="entry name" value="PHOSPHOPANTETHEINE"/>
    <property type="match status" value="1"/>
</dbReference>
<keyword evidence="1" id="KW-0596">Phosphopantetheine</keyword>
<dbReference type="Pfam" id="PF00975">
    <property type="entry name" value="Thioesterase"/>
    <property type="match status" value="1"/>
</dbReference>
<dbReference type="InterPro" id="IPR001227">
    <property type="entry name" value="Ac_transferase_dom_sf"/>
</dbReference>
<dbReference type="InterPro" id="IPR050091">
    <property type="entry name" value="PKS_NRPS_Biosynth_Enz"/>
</dbReference>
<dbReference type="Gene3D" id="3.40.366.10">
    <property type="entry name" value="Malonyl-Coenzyme A Acyl Carrier Protein, domain 2"/>
    <property type="match status" value="2"/>
</dbReference>
<keyword evidence="11" id="KW-1185">Reference proteome</keyword>
<dbReference type="Gene3D" id="3.40.50.1820">
    <property type="entry name" value="alpha/beta hydrolase"/>
    <property type="match status" value="1"/>
</dbReference>
<dbReference type="InterPro" id="IPR030918">
    <property type="entry name" value="PT_fungal_PKS"/>
</dbReference>
<dbReference type="PROSITE" id="PS52019">
    <property type="entry name" value="PKS_MFAS_DH"/>
    <property type="match status" value="1"/>
</dbReference>
<dbReference type="Pfam" id="PF16073">
    <property type="entry name" value="SAT"/>
    <property type="match status" value="1"/>
</dbReference>
<dbReference type="InterPro" id="IPR016036">
    <property type="entry name" value="Malonyl_transacylase_ACP-bd"/>
</dbReference>
<dbReference type="GO" id="GO:0006633">
    <property type="term" value="P:fatty acid biosynthetic process"/>
    <property type="evidence" value="ECO:0007669"/>
    <property type="project" value="InterPro"/>
</dbReference>
<accession>A0A1I9KI75</accession>
<dbReference type="InterPro" id="IPR018201">
    <property type="entry name" value="Ketoacyl_synth_AS"/>
</dbReference>
<evidence type="ECO:0000313" key="11">
    <source>
        <dbReference type="Proteomes" id="UP000094444"/>
    </source>
</evidence>
<organism evidence="9">
    <name type="scientific">Diaporthe helianthi</name>
    <dbReference type="NCBI Taxonomy" id="158607"/>
    <lineage>
        <taxon>Eukaryota</taxon>
        <taxon>Fungi</taxon>
        <taxon>Dikarya</taxon>
        <taxon>Ascomycota</taxon>
        <taxon>Pezizomycotina</taxon>
        <taxon>Sordariomycetes</taxon>
        <taxon>Sordariomycetidae</taxon>
        <taxon>Diaporthales</taxon>
        <taxon>Diaporthaceae</taxon>
        <taxon>Diaporthe</taxon>
    </lineage>
</organism>
<dbReference type="InterPro" id="IPR001031">
    <property type="entry name" value="Thioesterase"/>
</dbReference>
<dbReference type="PROSITE" id="PS50075">
    <property type="entry name" value="CARRIER"/>
    <property type="match status" value="1"/>
</dbReference>
<dbReference type="SUPFAM" id="SSF53474">
    <property type="entry name" value="alpha/beta-Hydrolases"/>
    <property type="match status" value="1"/>
</dbReference>
<dbReference type="Pfam" id="PF02801">
    <property type="entry name" value="Ketoacyl-synt_C"/>
    <property type="match status" value="1"/>
</dbReference>
<dbReference type="PANTHER" id="PTHR43775">
    <property type="entry name" value="FATTY ACID SYNTHASE"/>
    <property type="match status" value="1"/>
</dbReference>
<dbReference type="SMART" id="SM00827">
    <property type="entry name" value="PKS_AT"/>
    <property type="match status" value="1"/>
</dbReference>
<dbReference type="InterPro" id="IPR049551">
    <property type="entry name" value="PKS_DH_C"/>
</dbReference>
<evidence type="ECO:0000259" key="7">
    <source>
        <dbReference type="PROSITE" id="PS52004"/>
    </source>
</evidence>
<dbReference type="InterPro" id="IPR016035">
    <property type="entry name" value="Acyl_Trfase/lysoPLipase"/>
</dbReference>
<feature type="region of interest" description="C-terminal hotdog fold" evidence="4">
    <location>
        <begin position="1551"/>
        <end position="1714"/>
    </location>
</feature>
<dbReference type="GO" id="GO:0004315">
    <property type="term" value="F:3-oxoacyl-[acyl-carrier-protein] synthase activity"/>
    <property type="evidence" value="ECO:0007669"/>
    <property type="project" value="InterPro"/>
</dbReference>
<dbReference type="OrthoDB" id="541883at2759"/>
<feature type="compositionally biased region" description="Low complexity" evidence="5">
    <location>
        <begin position="1361"/>
        <end position="1374"/>
    </location>
</feature>
<evidence type="ECO:0000259" key="6">
    <source>
        <dbReference type="PROSITE" id="PS50075"/>
    </source>
</evidence>
<gene>
    <name evidence="9" type="primary">PKS27</name>
    <name evidence="10" type="ORF">DHEL01_v209691</name>
</gene>
<dbReference type="SUPFAM" id="SSF55048">
    <property type="entry name" value="Probable ACP-binding domain of malonyl-CoA ACP transacylase"/>
    <property type="match status" value="1"/>
</dbReference>
<feature type="region of interest" description="N-terminal hotdog fold" evidence="4">
    <location>
        <begin position="1378"/>
        <end position="1529"/>
    </location>
</feature>
<reference evidence="9" key="1">
    <citation type="submission" date="2015-04" db="EMBL/GenBank/DDBJ databases">
        <title>Dhpks1, a gene encoding a polyketide synthase of the phytopathogenic fungus Diaporthe helianthi is required to trigger sunflower stem canker toxin-mediated disease.</title>
        <authorList>
            <person name="Maimone Mancarello A.B."/>
            <person name="Pane C."/>
            <person name="Ruocco M."/>
            <person name="Cacciola S.O."/>
            <person name="Firrao G."/>
            <person name="Magnano Di San Lio G."/>
            <person name="Baroncelli R."/>
            <person name="Vannacci G."/>
            <person name="Vergara M."/>
            <person name="Scala F."/>
        </authorList>
    </citation>
    <scope>NUCLEOTIDE SEQUENCE</scope>
    <source>
        <strain evidence="9">7/96</strain>
    </source>
</reference>
<evidence type="ECO:0000259" key="8">
    <source>
        <dbReference type="PROSITE" id="PS52019"/>
    </source>
</evidence>
<dbReference type="PROSITE" id="PS52004">
    <property type="entry name" value="KS3_2"/>
    <property type="match status" value="1"/>
</dbReference>
<dbReference type="InterPro" id="IPR049900">
    <property type="entry name" value="PKS_mFAS_DH"/>
</dbReference>
<dbReference type="GO" id="GO:0004312">
    <property type="term" value="F:fatty acid synthase activity"/>
    <property type="evidence" value="ECO:0007669"/>
    <property type="project" value="TreeGrafter"/>
</dbReference>
<feature type="region of interest" description="Disordered" evidence="5">
    <location>
        <begin position="1751"/>
        <end position="1782"/>
    </location>
</feature>
<dbReference type="NCBIfam" id="TIGR04532">
    <property type="entry name" value="PT_fungal_PKS"/>
    <property type="match status" value="1"/>
</dbReference>
<dbReference type="InterPro" id="IPR014043">
    <property type="entry name" value="Acyl_transferase_dom"/>
</dbReference>
<sequence length="2064" mass="221093">MPTSSASYEKSKLMPPSMDPSHPQSIIVFGDVTTQLLGRLLTLSTLSKQDHVLGIFLDQAWTACRSAMYETGTDVRGRLVKADSLVELAELAIENRQMAAVCAMPLACAAQIGLYLRQLLRGHPGGARAAMDVLHPVVMVGDGAGMLAAAAAAWARSVTDLMSIAPSVVGLAARLGIAAAHAAAAHDVCARPWSALVSMSGKAAQEELESFENVNGIPKLERPYISKYADSLVTISGPPSVLELLVDESPRIRRCRPREVAGAYWPLHAKHLPAPDLRELVDSVGGIPCADTRGPLHLLISPVDGAPYKAKDLRCLLISVASDLFGCPARWDKVSAELAARLVACQGAAISLVSLGDSSMGTFLYHSLRSGPTNCTFSAWGPEDDAPTGEHETRDSDTGPDETTYSADDIAIVGYSCRLPGADSNEAFWHVLESGANLQTRIPSHRLAPGETTKGGEPLGCFYEGLEHFDCKLFNMSPREALQTDPGQRLLLLTTFEALEMAGYSPDSTPSTDRKRIGTFVGQTIDDWREYNVHGNIDMFYATGTIRAFGPGRLNYYFKWDGPSYSFDTACSSSSVALQMACASLLRGECDTAVSGGINALTGPAMFDGLKLGGFLSPTGPCKTFDAQADGYCRADGVGVVVLKRLRTALEEGDKIRGVIKASATNHSARAISITHPHAPTQASLFRKVLAAAGLEPSDIDYVEMHGTGTPAGDAAEIQSVSSVFGPSRPPGVLLYAGAAKANVGHGEAAAGITSVIKALLMFHHNKIPPHIGITTQPTPLLSDPDSRVLTVPESLVEWAGDGPEGPRTRRVMVNNFSAAGGNTCLVLEEAPRRPRVPKTLTPRRGSDPRTHHTVVLSARSNASLQNQTRRLLDFCSCIAANKRQQQTGLGPRGWDRLDHWVPGLADIAYTTTARRMHLNTRKAFTAATMDELVGQLSSELAAWEGRPAAQARPAAVALLFTGNGGCYGGMGRQLLESSREFRHLVRYCDDMAAASGFGSFVHIIEGSSGCSGGGESDAHACSLVHVQLATVAVEYALARLLGSWGLKFSVVCGHSLGEYAAMAFVGVISLGQMIHLVGSRAQLAARHCSPGTHAMLAIRAPAETVDGAIRELRLGSTDVSCLNSPSDVVCAGPTGELDALRQLLVRRGVKSSRLSTPCAFHSSQMDPILAPLSELAAKVPLGCPEVPYASTVLGRVLTAAHDFPPDYVVRHCRQRVDMTGALLDAQSKNLAGDSNTLWVECGPGALCLPMVAATRQLHAEPRRQLACLRRGVDCWKNLASILALSYTAGTDVSWSEYHREYRASLSLVDLPSYAFDLKPYRLLPKDTTTTTTTTTTSSSTVKSADRPAKKARDHHPPPQELALAPARPQLPPGGLLHRVVREQRDFAEDSLQVQFASDLHTEGPLRTMAQGHLVDGHALVPSSIYLELSLAAASYVAQLSRHGPCDDDDDDDDDDLCSEVANMAITRPLIVQNGDADQRVSQVILVTATRHSQTKLVHVEIRCRLGPAGTAQAQLHASCAVEINKHIEGVNNKQPDHDMLQHRLAVRPDHQRISNRLIYRAFTTVVSYHHRYHGIRDMEIHDDEAAATATVRFESRDQTANGEESQQHGGLVCDPYKSDNIMQLGGFVMNVAFARSLDHVYISHGWEKLRLYQLPFADDVDYLAHVHMSPSAEAPGVYSGRVRLFREMPGRGIVIAADCDGLKFKEMTRRALHGLFQPRSREEPTSHAPAPDVVAAVPRPQSVMMYIPSPPALPPIASAGPRHQQQDGARADQPPQHKPVPRLKDVGMVHLQNGAAEAGAQATTHLQLGLTGPAGPPAAREPSSSETQVFGQILSIIAEETGYEAVSWDDDVRFDELGVDSLLTTAILGRVYSLTGRDLPSSIFLSFPTVGDLRAHLGAQDGVESTTPVGHQGQHLSDSSSATAPPSSPLAVASPDTDCTATTPEGLSLSMPRGGTPPGALQLGFRSHSTLLAGRGSVTTTGPALFLVPDGTGSGIAYAHIGRQLKDSGHRFPLYGFDSPFLASPVSLVDNGVTTEQLAAIYLREVRRIQPHGPYRLGGWSSR</sequence>
<dbReference type="InterPro" id="IPR029058">
    <property type="entry name" value="AB_hydrolase_fold"/>
</dbReference>
<dbReference type="EMBL" id="KR153159">
    <property type="protein sequence ID" value="ALP31873.1"/>
    <property type="molecule type" value="Genomic_DNA"/>
</dbReference>
<feature type="domain" description="Carrier" evidence="6">
    <location>
        <begin position="1825"/>
        <end position="1902"/>
    </location>
</feature>
<dbReference type="EMBL" id="MAVT02001135">
    <property type="protein sequence ID" value="POS71914.1"/>
    <property type="molecule type" value="Genomic_DNA"/>
</dbReference>
<dbReference type="SMART" id="SM00823">
    <property type="entry name" value="PKS_PP"/>
    <property type="match status" value="1"/>
</dbReference>
<dbReference type="InterPro" id="IPR032088">
    <property type="entry name" value="SAT"/>
</dbReference>
<dbReference type="GO" id="GO:0044550">
    <property type="term" value="P:secondary metabolite biosynthetic process"/>
    <property type="evidence" value="ECO:0007669"/>
    <property type="project" value="TreeGrafter"/>
</dbReference>
<keyword evidence="3" id="KW-0808">Transferase</keyword>
<feature type="region of interest" description="Disordered" evidence="5">
    <location>
        <begin position="1"/>
        <end position="20"/>
    </location>
</feature>
<dbReference type="Gene3D" id="3.30.70.3290">
    <property type="match status" value="1"/>
</dbReference>
<feature type="region of interest" description="Disordered" evidence="5">
    <location>
        <begin position="379"/>
        <end position="403"/>
    </location>
</feature>
<feature type="domain" description="PKS/mFAS DH" evidence="8">
    <location>
        <begin position="1378"/>
        <end position="1714"/>
    </location>
</feature>
<dbReference type="InterPro" id="IPR020841">
    <property type="entry name" value="PKS_Beta-ketoAc_synthase_dom"/>
</dbReference>
<reference evidence="10 11" key="2">
    <citation type="submission" date="2017-09" db="EMBL/GenBank/DDBJ databases">
        <title>Polyketide synthases of a Diaporthe helianthi virulent isolate.</title>
        <authorList>
            <person name="Baroncelli R."/>
        </authorList>
    </citation>
    <scope>NUCLEOTIDE SEQUENCE [LARGE SCALE GENOMIC DNA]</scope>
    <source>
        <strain evidence="10 11">7/96</strain>
    </source>
</reference>
<evidence type="ECO:0000256" key="5">
    <source>
        <dbReference type="SAM" id="MobiDB-lite"/>
    </source>
</evidence>
<dbReference type="InterPro" id="IPR009081">
    <property type="entry name" value="PP-bd_ACP"/>
</dbReference>
<feature type="region of interest" description="Disordered" evidence="5">
    <location>
        <begin position="1808"/>
        <end position="1827"/>
    </location>
</feature>
<feature type="compositionally biased region" description="Low complexity" evidence="5">
    <location>
        <begin position="1328"/>
        <end position="1341"/>
    </location>
</feature>
<dbReference type="Gene3D" id="3.10.129.110">
    <property type="entry name" value="Polyketide synthase dehydratase"/>
    <property type="match status" value="1"/>
</dbReference>
<dbReference type="Gene3D" id="1.10.1200.10">
    <property type="entry name" value="ACP-like"/>
    <property type="match status" value="1"/>
</dbReference>
<evidence type="ECO:0000256" key="2">
    <source>
        <dbReference type="ARBA" id="ARBA00022553"/>
    </source>
</evidence>
<evidence type="ECO:0000313" key="9">
    <source>
        <dbReference type="EMBL" id="ALP31873.1"/>
    </source>
</evidence>
<dbReference type="STRING" id="158607.A0A1I9KI75"/>
<feature type="active site" description="Proton acceptor; for dehydratase activity" evidence="4">
    <location>
        <position position="1413"/>
    </location>
</feature>
<feature type="region of interest" description="Disordered" evidence="5">
    <location>
        <begin position="1326"/>
        <end position="1374"/>
    </location>
</feature>
<feature type="compositionally biased region" description="Low complexity" evidence="5">
    <location>
        <begin position="1918"/>
        <end position="1936"/>
    </location>
</feature>
<evidence type="ECO:0000256" key="4">
    <source>
        <dbReference type="PROSITE-ProRule" id="PRU01363"/>
    </source>
</evidence>
<dbReference type="InterPro" id="IPR016039">
    <property type="entry name" value="Thiolase-like"/>
</dbReference>
<dbReference type="Pfam" id="PF00550">
    <property type="entry name" value="PP-binding"/>
    <property type="match status" value="1"/>
</dbReference>
<feature type="domain" description="Ketosynthase family 3 (KS3)" evidence="7">
    <location>
        <begin position="407"/>
        <end position="830"/>
    </location>
</feature>
<dbReference type="SUPFAM" id="SSF53901">
    <property type="entry name" value="Thiolase-like"/>
    <property type="match status" value="1"/>
</dbReference>
<feature type="region of interest" description="Disordered" evidence="5">
    <location>
        <begin position="1903"/>
        <end position="1960"/>
    </location>
</feature>
<dbReference type="InterPro" id="IPR042104">
    <property type="entry name" value="PKS_dehydratase_sf"/>
</dbReference>
<dbReference type="PROSITE" id="PS00606">
    <property type="entry name" value="KS3_1"/>
    <property type="match status" value="1"/>
</dbReference>
<dbReference type="CDD" id="cd00833">
    <property type="entry name" value="PKS"/>
    <property type="match status" value="1"/>
</dbReference>
<dbReference type="SUPFAM" id="SSF47336">
    <property type="entry name" value="ACP-like"/>
    <property type="match status" value="1"/>
</dbReference>
<dbReference type="GO" id="GO:0031177">
    <property type="term" value="F:phosphopantetheine binding"/>
    <property type="evidence" value="ECO:0007669"/>
    <property type="project" value="InterPro"/>
</dbReference>
<dbReference type="InterPro" id="IPR006162">
    <property type="entry name" value="Ppantetheine_attach_site"/>
</dbReference>
<feature type="compositionally biased region" description="Basic and acidic residues" evidence="5">
    <location>
        <begin position="1344"/>
        <end position="1358"/>
    </location>
</feature>
<dbReference type="Pfam" id="PF14765">
    <property type="entry name" value="PS-DH"/>
    <property type="match status" value="1"/>
</dbReference>
<dbReference type="PANTHER" id="PTHR43775:SF37">
    <property type="entry name" value="SI:DKEY-61P9.11"/>
    <property type="match status" value="1"/>
</dbReference>
<dbReference type="SMART" id="SM00825">
    <property type="entry name" value="PKS_KS"/>
    <property type="match status" value="1"/>
</dbReference>
<feature type="active site" description="Proton donor; for dehydratase activity" evidence="4">
    <location>
        <position position="1620"/>
    </location>
</feature>
<dbReference type="Pfam" id="PF00698">
    <property type="entry name" value="Acyl_transf_1"/>
    <property type="match status" value="1"/>
</dbReference>
<dbReference type="Proteomes" id="UP000094444">
    <property type="component" value="Unassembled WGS sequence"/>
</dbReference>
<protein>
    <submittedName>
        <fullName evidence="9">Polyketide synthase 27</fullName>
    </submittedName>
</protein>